<dbReference type="PANTHER" id="PTHR47939">
    <property type="entry name" value="MEMBRANE-ASSOCIATED SALT-INDUCIBLE PROTEIN-LIKE"/>
    <property type="match status" value="1"/>
</dbReference>
<organism evidence="4 5">
    <name type="scientific">Gossypium anomalum</name>
    <dbReference type="NCBI Taxonomy" id="47600"/>
    <lineage>
        <taxon>Eukaryota</taxon>
        <taxon>Viridiplantae</taxon>
        <taxon>Streptophyta</taxon>
        <taxon>Embryophyta</taxon>
        <taxon>Tracheophyta</taxon>
        <taxon>Spermatophyta</taxon>
        <taxon>Magnoliopsida</taxon>
        <taxon>eudicotyledons</taxon>
        <taxon>Gunneridae</taxon>
        <taxon>Pentapetalae</taxon>
        <taxon>rosids</taxon>
        <taxon>malvids</taxon>
        <taxon>Malvales</taxon>
        <taxon>Malvaceae</taxon>
        <taxon>Malvoideae</taxon>
        <taxon>Gossypium</taxon>
    </lineage>
</organism>
<gene>
    <name evidence="4" type="ORF">CXB51_032640</name>
</gene>
<feature type="repeat" description="PPR" evidence="3">
    <location>
        <begin position="225"/>
        <end position="259"/>
    </location>
</feature>
<dbReference type="PANTHER" id="PTHR47939:SF13">
    <property type="entry name" value="OS03G0201400 PROTEIN"/>
    <property type="match status" value="1"/>
</dbReference>
<dbReference type="Gene3D" id="1.25.40.10">
    <property type="entry name" value="Tetratricopeptide repeat domain"/>
    <property type="match status" value="3"/>
</dbReference>
<dbReference type="InterPro" id="IPR002885">
    <property type="entry name" value="PPR_rpt"/>
</dbReference>
<evidence type="ECO:0000313" key="4">
    <source>
        <dbReference type="EMBL" id="KAG8475889.1"/>
    </source>
</evidence>
<feature type="repeat" description="PPR" evidence="3">
    <location>
        <begin position="349"/>
        <end position="383"/>
    </location>
</feature>
<keyword evidence="5" id="KW-1185">Reference proteome</keyword>
<evidence type="ECO:0000256" key="2">
    <source>
        <dbReference type="ARBA" id="ARBA00022737"/>
    </source>
</evidence>
<dbReference type="NCBIfam" id="TIGR00756">
    <property type="entry name" value="PPR"/>
    <property type="match status" value="5"/>
</dbReference>
<feature type="repeat" description="PPR" evidence="3">
    <location>
        <begin position="190"/>
        <end position="224"/>
    </location>
</feature>
<reference evidence="4 5" key="1">
    <citation type="journal article" date="2021" name="bioRxiv">
        <title>The Gossypium anomalum genome as a resource for cotton improvement and evolutionary analysis of hybrid incompatibility.</title>
        <authorList>
            <person name="Grover C.E."/>
            <person name="Yuan D."/>
            <person name="Arick M.A."/>
            <person name="Miller E.R."/>
            <person name="Hu G."/>
            <person name="Peterson D.G."/>
            <person name="Wendel J.F."/>
            <person name="Udall J.A."/>
        </authorList>
    </citation>
    <scope>NUCLEOTIDE SEQUENCE [LARGE SCALE GENOMIC DNA]</scope>
    <source>
        <strain evidence="4">JFW-Udall</strain>
        <tissue evidence="4">Leaf</tissue>
    </source>
</reference>
<dbReference type="InterPro" id="IPR011990">
    <property type="entry name" value="TPR-like_helical_dom_sf"/>
</dbReference>
<dbReference type="PROSITE" id="PS51375">
    <property type="entry name" value="PPR"/>
    <property type="match status" value="5"/>
</dbReference>
<dbReference type="Proteomes" id="UP000701853">
    <property type="component" value="Chromosome 12"/>
</dbReference>
<feature type="repeat" description="PPR" evidence="3">
    <location>
        <begin position="384"/>
        <end position="418"/>
    </location>
</feature>
<feature type="repeat" description="PPR" evidence="3">
    <location>
        <begin position="260"/>
        <end position="294"/>
    </location>
</feature>
<keyword evidence="2" id="KW-0677">Repeat</keyword>
<evidence type="ECO:0008006" key="6">
    <source>
        <dbReference type="Google" id="ProtNLM"/>
    </source>
</evidence>
<name>A0A8J5Y3I1_9ROSI</name>
<comment type="similarity">
    <text evidence="1">Belongs to the PPR family. P subfamily.</text>
</comment>
<evidence type="ECO:0000256" key="1">
    <source>
        <dbReference type="ARBA" id="ARBA00007626"/>
    </source>
</evidence>
<dbReference type="OrthoDB" id="185373at2759"/>
<comment type="caution">
    <text evidence="4">The sequence shown here is derived from an EMBL/GenBank/DDBJ whole genome shotgun (WGS) entry which is preliminary data.</text>
</comment>
<protein>
    <recommendedName>
        <fullName evidence="6">Pentatricopeptide repeat-containing protein</fullName>
    </recommendedName>
</protein>
<sequence length="575" mass="65416">MLQCFLRFSKTVTTVPCSLISPIHPSLLLFYSSSPNLRPNQRQPSSSPIASPTRVLKLISAQSDLLLAKEIFDVATTQPGFRHSYSSFLILILKLGRSKHFSLVDDLLVCLKSDQNRVTLTLFSYLTKIYAEANLPEKALIVFYKMLEFNVKPLPRHLNRILELLVSHRNFIMPAFDLFKTAHNYGVFPNTKSYNILMGVFCLNGDLSIAYKLFNKMFERDVMPDVESYRILMQGLCRKSQVNRAVDLLEDMLNKGFIPDSLSYTTLLNSLCRKKKLREAYKLLCRMKVKGCNLDLVHYNIVILGFCREGRAMDARGVQNSGSVNRLNTPYWMLLRFLRICLQTGCLPNLVSYRTLVGGLCDQEMFDEAKKYMEEMLSKGFSPHFSVSRALIKGFCSVGKIDAATEVLGEMLEYREVPHTDTWGMIVPTICEDYETEKMEKSLEEVMKIEIKRDTRIVEAGIGLEDYLIRKLRNRSKVIAGNLDDWVSASPPFKGMLLMQRCHLLSDIGIHIKAIIKKSFNGCKLFDSIKVHFITVLKMSFHGPPAFLPGIKVVGGSCKTFLRAILFVKSLPICN</sequence>
<accession>A0A8J5Y3I1</accession>
<dbReference type="Pfam" id="PF01535">
    <property type="entry name" value="PPR"/>
    <property type="match status" value="2"/>
</dbReference>
<evidence type="ECO:0000256" key="3">
    <source>
        <dbReference type="PROSITE-ProRule" id="PRU00708"/>
    </source>
</evidence>
<dbReference type="InterPro" id="IPR050667">
    <property type="entry name" value="PPR-containing_protein"/>
</dbReference>
<dbReference type="Pfam" id="PF13041">
    <property type="entry name" value="PPR_2"/>
    <property type="match status" value="2"/>
</dbReference>
<evidence type="ECO:0000313" key="5">
    <source>
        <dbReference type="Proteomes" id="UP000701853"/>
    </source>
</evidence>
<dbReference type="AlphaFoldDB" id="A0A8J5Y3I1"/>
<dbReference type="EMBL" id="JAHUZN010000012">
    <property type="protein sequence ID" value="KAG8475889.1"/>
    <property type="molecule type" value="Genomic_DNA"/>
</dbReference>
<proteinExistence type="inferred from homology"/>
<dbReference type="Pfam" id="PF12854">
    <property type="entry name" value="PPR_1"/>
    <property type="match status" value="1"/>
</dbReference>